<evidence type="ECO:0000313" key="2">
    <source>
        <dbReference type="EMBL" id="KAF2299504.1"/>
    </source>
</evidence>
<proteinExistence type="predicted"/>
<dbReference type="Pfam" id="PF14111">
    <property type="entry name" value="DUF4283"/>
    <property type="match status" value="1"/>
</dbReference>
<feature type="domain" description="DUF4283" evidence="1">
    <location>
        <begin position="1"/>
        <end position="58"/>
    </location>
</feature>
<evidence type="ECO:0000259" key="1">
    <source>
        <dbReference type="Pfam" id="PF14111"/>
    </source>
</evidence>
<dbReference type="Proteomes" id="UP000467840">
    <property type="component" value="Chromosome 1"/>
</dbReference>
<dbReference type="AlphaFoldDB" id="A0A6A6LER9"/>
<dbReference type="EMBL" id="JAAGAX010000011">
    <property type="protein sequence ID" value="KAF2299504.1"/>
    <property type="molecule type" value="Genomic_DNA"/>
</dbReference>
<name>A0A6A6LER9_HEVBR</name>
<evidence type="ECO:0000313" key="3">
    <source>
        <dbReference type="Proteomes" id="UP000467840"/>
    </source>
</evidence>
<protein>
    <recommendedName>
        <fullName evidence="1">DUF4283 domain-containing protein</fullName>
    </recommendedName>
</protein>
<keyword evidence="3" id="KW-1185">Reference proteome</keyword>
<sequence length="251" mass="27567">MSKIWKLISDVQVQRGPEGSFIFIFEDVKERDEVLEEEPWHLDNNILILKKWPPDKSFQALDFSTTGFWLQGILPGIAMENSMVILPLHLGLVCGLAKSPNPHPYQRTLHLQSHFNKTQVPNASAPSLLLDLPSDQVVCSSGMGLYSAVRLLNTQSIPTSSPPSDPSTHINCLGTKKQSLTAAESVGVPTGLEAITLLKDLHAKGKDLCSPVFLNPSSNSSNGHRQAIEIAADNNNHQIESSRKEKISLVY</sequence>
<accession>A0A6A6LER9</accession>
<comment type="caution">
    <text evidence="2">The sequence shown here is derived from an EMBL/GenBank/DDBJ whole genome shotgun (WGS) entry which is preliminary data.</text>
</comment>
<dbReference type="InterPro" id="IPR025558">
    <property type="entry name" value="DUF4283"/>
</dbReference>
<organism evidence="2 3">
    <name type="scientific">Hevea brasiliensis</name>
    <name type="common">Para rubber tree</name>
    <name type="synonym">Siphonia brasiliensis</name>
    <dbReference type="NCBI Taxonomy" id="3981"/>
    <lineage>
        <taxon>Eukaryota</taxon>
        <taxon>Viridiplantae</taxon>
        <taxon>Streptophyta</taxon>
        <taxon>Embryophyta</taxon>
        <taxon>Tracheophyta</taxon>
        <taxon>Spermatophyta</taxon>
        <taxon>Magnoliopsida</taxon>
        <taxon>eudicotyledons</taxon>
        <taxon>Gunneridae</taxon>
        <taxon>Pentapetalae</taxon>
        <taxon>rosids</taxon>
        <taxon>fabids</taxon>
        <taxon>Malpighiales</taxon>
        <taxon>Euphorbiaceae</taxon>
        <taxon>Crotonoideae</taxon>
        <taxon>Micrandreae</taxon>
        <taxon>Hevea</taxon>
    </lineage>
</organism>
<gene>
    <name evidence="2" type="ORF">GH714_032295</name>
</gene>
<reference evidence="2 3" key="1">
    <citation type="journal article" date="2020" name="Mol. Plant">
        <title>The Chromosome-Based Rubber Tree Genome Provides New Insights into Spurge Genome Evolution and Rubber Biosynthesis.</title>
        <authorList>
            <person name="Liu J."/>
            <person name="Shi C."/>
            <person name="Shi C.C."/>
            <person name="Li W."/>
            <person name="Zhang Q.J."/>
            <person name="Zhang Y."/>
            <person name="Li K."/>
            <person name="Lu H.F."/>
            <person name="Shi C."/>
            <person name="Zhu S.T."/>
            <person name="Xiao Z.Y."/>
            <person name="Nan H."/>
            <person name="Yue Y."/>
            <person name="Zhu X.G."/>
            <person name="Wu Y."/>
            <person name="Hong X.N."/>
            <person name="Fan G.Y."/>
            <person name="Tong Y."/>
            <person name="Zhang D."/>
            <person name="Mao C.L."/>
            <person name="Liu Y.L."/>
            <person name="Hao S.J."/>
            <person name="Liu W.Q."/>
            <person name="Lv M.Q."/>
            <person name="Zhang H.B."/>
            <person name="Liu Y."/>
            <person name="Hu-Tang G.R."/>
            <person name="Wang J.P."/>
            <person name="Wang J.H."/>
            <person name="Sun Y.H."/>
            <person name="Ni S.B."/>
            <person name="Chen W.B."/>
            <person name="Zhang X.C."/>
            <person name="Jiao Y.N."/>
            <person name="Eichler E.E."/>
            <person name="Li G.H."/>
            <person name="Liu X."/>
            <person name="Gao L.Z."/>
        </authorList>
    </citation>
    <scope>NUCLEOTIDE SEQUENCE [LARGE SCALE GENOMIC DNA]</scope>
    <source>
        <strain evidence="3">cv. GT1</strain>
        <tissue evidence="2">Leaf</tissue>
    </source>
</reference>